<organism evidence="4 5">
    <name type="scientific">Gracilibacillus dipsosauri</name>
    <dbReference type="NCBI Taxonomy" id="178340"/>
    <lineage>
        <taxon>Bacteria</taxon>
        <taxon>Bacillati</taxon>
        <taxon>Bacillota</taxon>
        <taxon>Bacilli</taxon>
        <taxon>Bacillales</taxon>
        <taxon>Bacillaceae</taxon>
        <taxon>Gracilibacillus</taxon>
    </lineage>
</organism>
<evidence type="ECO:0000259" key="2">
    <source>
        <dbReference type="Pfam" id="PF02518"/>
    </source>
</evidence>
<protein>
    <submittedName>
        <fullName evidence="4">Sensor histidine kinase</fullName>
    </submittedName>
</protein>
<gene>
    <name evidence="4" type="ORF">DLJ74_05170</name>
</gene>
<dbReference type="Gene3D" id="6.10.340.10">
    <property type="match status" value="1"/>
</dbReference>
<dbReference type="GO" id="GO:0016020">
    <property type="term" value="C:membrane"/>
    <property type="evidence" value="ECO:0007669"/>
    <property type="project" value="InterPro"/>
</dbReference>
<sequence>MKDLHFNNIKIRNKLLMIYFISVFLPIVLTNIIFYYVTSENVKEQKRQDNELALTQIFNSFKQGVEDAAGVASILYSDPYVSELLSQDYESPIGFIHAYNKYFRDINKYSPVYSTIRSIHLYTDNSSVITAGGIFAIDPSVEKSYWYTFTNEKRKHYPAVTTIMKEGKRDHFAVVRDQNTKDSQYENIIMVHLNQSFIELILNNATFEGNLYLINDNGIIEYSNDSGIEWEDQSLLFEDVAISDRATIIRNQYHTQYLNNWTLVGVLSENNLIDQVRESRFFILYLAIWNFIIPSMFIIYMTGNIHLRLNKILKKMRQMKNQNFEIIKGEEYKDEIGVLTTEYNRMALKIKDLIQDVYLVTIQKKDVELQKKEAQLKALQSQINPHFLFNVLETIRMRSVLKEENETASIIQNLAQLLRNSFTWGRDWVLVKEEVQLIESFLNIQQYRFGDKMSYSIYLPEEVENMMIPHMIIIPFVENASIHGIEPVKEKGKIDISFHLDKDLLTCMVSDTGIGIKEGKYRAIIQSLTEEEITGDSIGIKNVYQRLKFYYGERFDFSLESSYQHGTKIKLSIPLFRQADRE</sequence>
<keyword evidence="5" id="KW-1185">Reference proteome</keyword>
<dbReference type="Gene3D" id="3.30.565.10">
    <property type="entry name" value="Histidine kinase-like ATPase, C-terminal domain"/>
    <property type="match status" value="1"/>
</dbReference>
<proteinExistence type="predicted"/>
<dbReference type="EMBL" id="QGTD01000005">
    <property type="protein sequence ID" value="PWU69372.1"/>
    <property type="molecule type" value="Genomic_DNA"/>
</dbReference>
<keyword evidence="4" id="KW-0418">Kinase</keyword>
<comment type="caution">
    <text evidence="4">The sequence shown here is derived from an EMBL/GenBank/DDBJ whole genome shotgun (WGS) entry which is preliminary data.</text>
</comment>
<dbReference type="SUPFAM" id="SSF55874">
    <property type="entry name" value="ATPase domain of HSP90 chaperone/DNA topoisomerase II/histidine kinase"/>
    <property type="match status" value="1"/>
</dbReference>
<dbReference type="PANTHER" id="PTHR34220:SF7">
    <property type="entry name" value="SENSOR HISTIDINE KINASE YPDA"/>
    <property type="match status" value="1"/>
</dbReference>
<dbReference type="InterPro" id="IPR050640">
    <property type="entry name" value="Bact_2-comp_sensor_kinase"/>
</dbReference>
<dbReference type="InterPro" id="IPR003594">
    <property type="entry name" value="HATPase_dom"/>
</dbReference>
<reference evidence="4 5" key="1">
    <citation type="submission" date="2018-05" db="EMBL/GenBank/DDBJ databases">
        <title>Genomic analysis of Gracilibacillus dipsosauri DD1 reveals novel features of a salt-tolerant amylase.</title>
        <authorList>
            <person name="Deutch C.E."/>
            <person name="Yang S."/>
        </authorList>
    </citation>
    <scope>NUCLEOTIDE SEQUENCE [LARGE SCALE GENOMIC DNA]</scope>
    <source>
        <strain evidence="4 5">DD1</strain>
    </source>
</reference>
<dbReference type="AlphaFoldDB" id="A0A317L0R6"/>
<evidence type="ECO:0000313" key="4">
    <source>
        <dbReference type="EMBL" id="PWU69372.1"/>
    </source>
</evidence>
<dbReference type="Pfam" id="PF06580">
    <property type="entry name" value="His_kinase"/>
    <property type="match status" value="1"/>
</dbReference>
<dbReference type="Proteomes" id="UP000245624">
    <property type="component" value="Unassembled WGS sequence"/>
</dbReference>
<keyword evidence="1" id="KW-1133">Transmembrane helix</keyword>
<accession>A0A317L0R6</accession>
<dbReference type="Pfam" id="PF02518">
    <property type="entry name" value="HATPase_c"/>
    <property type="match status" value="1"/>
</dbReference>
<feature type="domain" description="Signal transduction histidine kinase internal region" evidence="3">
    <location>
        <begin position="374"/>
        <end position="452"/>
    </location>
</feature>
<dbReference type="RefSeq" id="WP_109983618.1">
    <property type="nucleotide sequence ID" value="NZ_QGTD01000005.1"/>
</dbReference>
<feature type="transmembrane region" description="Helical" evidence="1">
    <location>
        <begin position="16"/>
        <end position="37"/>
    </location>
</feature>
<dbReference type="InterPro" id="IPR036890">
    <property type="entry name" value="HATPase_C_sf"/>
</dbReference>
<dbReference type="PANTHER" id="PTHR34220">
    <property type="entry name" value="SENSOR HISTIDINE KINASE YPDA"/>
    <property type="match status" value="1"/>
</dbReference>
<dbReference type="OrthoDB" id="9776552at2"/>
<dbReference type="InterPro" id="IPR010559">
    <property type="entry name" value="Sig_transdc_His_kin_internal"/>
</dbReference>
<feature type="transmembrane region" description="Helical" evidence="1">
    <location>
        <begin position="282"/>
        <end position="307"/>
    </location>
</feature>
<keyword evidence="4" id="KW-0808">Transferase</keyword>
<keyword evidence="1" id="KW-0472">Membrane</keyword>
<evidence type="ECO:0000256" key="1">
    <source>
        <dbReference type="SAM" id="Phobius"/>
    </source>
</evidence>
<dbReference type="GO" id="GO:0000155">
    <property type="term" value="F:phosphorelay sensor kinase activity"/>
    <property type="evidence" value="ECO:0007669"/>
    <property type="project" value="InterPro"/>
</dbReference>
<name>A0A317L0R6_9BACI</name>
<feature type="domain" description="Histidine kinase/HSP90-like ATPase" evidence="2">
    <location>
        <begin position="471"/>
        <end position="575"/>
    </location>
</feature>
<evidence type="ECO:0000259" key="3">
    <source>
        <dbReference type="Pfam" id="PF06580"/>
    </source>
</evidence>
<evidence type="ECO:0000313" key="5">
    <source>
        <dbReference type="Proteomes" id="UP000245624"/>
    </source>
</evidence>
<keyword evidence="1" id="KW-0812">Transmembrane</keyword>